<feature type="transmembrane region" description="Helical" evidence="19">
    <location>
        <begin position="75"/>
        <end position="94"/>
    </location>
</feature>
<dbReference type="EC" id="2.7.7.41" evidence="6 18"/>
<evidence type="ECO:0000256" key="16">
    <source>
        <dbReference type="ARBA" id="ARBA00023209"/>
    </source>
</evidence>
<dbReference type="InterPro" id="IPR000374">
    <property type="entry name" value="PC_trans"/>
</dbReference>
<evidence type="ECO:0000256" key="19">
    <source>
        <dbReference type="SAM" id="Phobius"/>
    </source>
</evidence>
<sequence length="267" mass="29493">MFKQRLYTTLVLVPLVLLAIYLAYSWILVGVLLVIVLIGGWEWTQLIPLHDYTKKILFIALLLPAIWLSTLWLTYWLFAGIVIWGLILLAVITFPDSQKIWGFPIIVGGSCFLLLPLFASALAAIYQYPAGRDLMIYLLFLVWAADIGAYLTGKRMGKHKLIPEVSPGKTIEGVTGGFALAMAVAAAGHWYFAPQCAVYWYILSGAVALISILGDLFISILKRRCKLKDTGHIFPGHGGVLDRLDSMIAASPFFYSGLLLMPQGVVS</sequence>
<evidence type="ECO:0000256" key="2">
    <source>
        <dbReference type="ARBA" id="ARBA00004651"/>
    </source>
</evidence>
<gene>
    <name evidence="20" type="ORF">Llon_1425</name>
</gene>
<dbReference type="UniPathway" id="UPA00557">
    <property type="reaction ID" value="UER00614"/>
</dbReference>
<reference evidence="20 21" key="1">
    <citation type="submission" date="2015-11" db="EMBL/GenBank/DDBJ databases">
        <title>Genomic analysis of 38 Legionella species identifies large and diverse effector repertoires.</title>
        <authorList>
            <person name="Burstein D."/>
            <person name="Amaro F."/>
            <person name="Zusman T."/>
            <person name="Lifshitz Z."/>
            <person name="Cohen O."/>
            <person name="Gilbert J.A."/>
            <person name="Pupko T."/>
            <person name="Shuman H.A."/>
            <person name="Segal G."/>
        </authorList>
    </citation>
    <scope>NUCLEOTIDE SEQUENCE [LARGE SCALE GENOMIC DNA]</scope>
    <source>
        <strain evidence="20 21">ATCC 49505</strain>
    </source>
</reference>
<evidence type="ECO:0000256" key="10">
    <source>
        <dbReference type="ARBA" id="ARBA00022679"/>
    </source>
</evidence>
<keyword evidence="12 18" id="KW-0548">Nucleotidyltransferase</keyword>
<evidence type="ECO:0000256" key="8">
    <source>
        <dbReference type="ARBA" id="ARBA00022475"/>
    </source>
</evidence>
<keyword evidence="21" id="KW-1185">Reference proteome</keyword>
<feature type="transmembrane region" description="Helical" evidence="19">
    <location>
        <begin position="198"/>
        <end position="218"/>
    </location>
</feature>
<evidence type="ECO:0000256" key="13">
    <source>
        <dbReference type="ARBA" id="ARBA00022989"/>
    </source>
</evidence>
<dbReference type="Proteomes" id="UP000054997">
    <property type="component" value="Unassembled WGS sequence"/>
</dbReference>
<dbReference type="Pfam" id="PF01148">
    <property type="entry name" value="CTP_transf_1"/>
    <property type="match status" value="1"/>
</dbReference>
<comment type="pathway">
    <text evidence="4">Lipid metabolism.</text>
</comment>
<evidence type="ECO:0000256" key="4">
    <source>
        <dbReference type="ARBA" id="ARBA00005189"/>
    </source>
</evidence>
<evidence type="ECO:0000256" key="17">
    <source>
        <dbReference type="ARBA" id="ARBA00023264"/>
    </source>
</evidence>
<evidence type="ECO:0000256" key="3">
    <source>
        <dbReference type="ARBA" id="ARBA00005119"/>
    </source>
</evidence>
<dbReference type="PANTHER" id="PTHR46382">
    <property type="entry name" value="PHOSPHATIDATE CYTIDYLYLTRANSFERASE"/>
    <property type="match status" value="1"/>
</dbReference>
<organism evidence="20 21">
    <name type="scientific">Legionella londiniensis</name>
    <dbReference type="NCBI Taxonomy" id="45068"/>
    <lineage>
        <taxon>Bacteria</taxon>
        <taxon>Pseudomonadati</taxon>
        <taxon>Pseudomonadota</taxon>
        <taxon>Gammaproteobacteria</taxon>
        <taxon>Legionellales</taxon>
        <taxon>Legionellaceae</taxon>
        <taxon>Legionella</taxon>
    </lineage>
</organism>
<evidence type="ECO:0000256" key="14">
    <source>
        <dbReference type="ARBA" id="ARBA00023098"/>
    </source>
</evidence>
<comment type="subcellular location">
    <subcellularLocation>
        <location evidence="2">Cell membrane</location>
        <topology evidence="2">Multi-pass membrane protein</topology>
    </subcellularLocation>
</comment>
<keyword evidence="10 18" id="KW-0808">Transferase</keyword>
<evidence type="ECO:0000256" key="15">
    <source>
        <dbReference type="ARBA" id="ARBA00023136"/>
    </source>
</evidence>
<dbReference type="GO" id="GO:0004605">
    <property type="term" value="F:phosphatidate cytidylyltransferase activity"/>
    <property type="evidence" value="ECO:0007669"/>
    <property type="project" value="UniProtKB-EC"/>
</dbReference>
<evidence type="ECO:0000256" key="7">
    <source>
        <dbReference type="ARBA" id="ARBA00019373"/>
    </source>
</evidence>
<name>A0A0W0VMI3_9GAMM</name>
<protein>
    <recommendedName>
        <fullName evidence="7 18">Phosphatidate cytidylyltransferase</fullName>
        <ecNumber evidence="6 18">2.7.7.41</ecNumber>
    </recommendedName>
</protein>
<keyword evidence="13 19" id="KW-1133">Transmembrane helix</keyword>
<evidence type="ECO:0000256" key="11">
    <source>
        <dbReference type="ARBA" id="ARBA00022692"/>
    </source>
</evidence>
<keyword evidence="11 18" id="KW-0812">Transmembrane</keyword>
<dbReference type="AlphaFoldDB" id="A0A0W0VMI3"/>
<evidence type="ECO:0000313" key="20">
    <source>
        <dbReference type="EMBL" id="KTD21327.1"/>
    </source>
</evidence>
<dbReference type="OrthoDB" id="9799199at2"/>
<comment type="caution">
    <text evidence="20">The sequence shown here is derived from an EMBL/GenBank/DDBJ whole genome shotgun (WGS) entry which is preliminary data.</text>
</comment>
<feature type="transmembrane region" description="Helical" evidence="19">
    <location>
        <begin position="173"/>
        <end position="192"/>
    </location>
</feature>
<comment type="similarity">
    <text evidence="5 18">Belongs to the CDS family.</text>
</comment>
<keyword evidence="17" id="KW-1208">Phospholipid metabolism</keyword>
<feature type="transmembrane region" description="Helical" evidence="19">
    <location>
        <begin position="12"/>
        <end position="40"/>
    </location>
</feature>
<dbReference type="PROSITE" id="PS01315">
    <property type="entry name" value="CDS"/>
    <property type="match status" value="1"/>
</dbReference>
<feature type="transmembrane region" description="Helical" evidence="19">
    <location>
        <begin position="134"/>
        <end position="152"/>
    </location>
</feature>
<evidence type="ECO:0000256" key="5">
    <source>
        <dbReference type="ARBA" id="ARBA00010185"/>
    </source>
</evidence>
<dbReference type="GO" id="GO:0005886">
    <property type="term" value="C:plasma membrane"/>
    <property type="evidence" value="ECO:0007669"/>
    <property type="project" value="UniProtKB-SubCell"/>
</dbReference>
<keyword evidence="16" id="KW-0594">Phospholipid biosynthesis</keyword>
<evidence type="ECO:0000256" key="12">
    <source>
        <dbReference type="ARBA" id="ARBA00022695"/>
    </source>
</evidence>
<evidence type="ECO:0000256" key="6">
    <source>
        <dbReference type="ARBA" id="ARBA00012487"/>
    </source>
</evidence>
<proteinExistence type="inferred from homology"/>
<comment type="pathway">
    <text evidence="3 18">Phospholipid metabolism; CDP-diacylglycerol biosynthesis; CDP-diacylglycerol from sn-glycerol 3-phosphate: step 3/3.</text>
</comment>
<evidence type="ECO:0000256" key="18">
    <source>
        <dbReference type="RuleBase" id="RU003938"/>
    </source>
</evidence>
<dbReference type="EMBL" id="LNYK01000016">
    <property type="protein sequence ID" value="KTD21327.1"/>
    <property type="molecule type" value="Genomic_DNA"/>
</dbReference>
<dbReference type="GO" id="GO:0016024">
    <property type="term" value="P:CDP-diacylglycerol biosynthetic process"/>
    <property type="evidence" value="ECO:0007669"/>
    <property type="project" value="UniProtKB-UniPathway"/>
</dbReference>
<comment type="catalytic activity">
    <reaction evidence="1 18">
        <text>a 1,2-diacyl-sn-glycero-3-phosphate + CTP + H(+) = a CDP-1,2-diacyl-sn-glycerol + diphosphate</text>
        <dbReference type="Rhea" id="RHEA:16229"/>
        <dbReference type="ChEBI" id="CHEBI:15378"/>
        <dbReference type="ChEBI" id="CHEBI:33019"/>
        <dbReference type="ChEBI" id="CHEBI:37563"/>
        <dbReference type="ChEBI" id="CHEBI:58332"/>
        <dbReference type="ChEBI" id="CHEBI:58608"/>
        <dbReference type="EC" id="2.7.7.41"/>
    </reaction>
</comment>
<evidence type="ECO:0000256" key="9">
    <source>
        <dbReference type="ARBA" id="ARBA00022516"/>
    </source>
</evidence>
<evidence type="ECO:0000256" key="1">
    <source>
        <dbReference type="ARBA" id="ARBA00001698"/>
    </source>
</evidence>
<dbReference type="PATRIC" id="fig|45068.5.peg.1545"/>
<dbReference type="PANTHER" id="PTHR46382:SF1">
    <property type="entry name" value="PHOSPHATIDATE CYTIDYLYLTRANSFERASE"/>
    <property type="match status" value="1"/>
</dbReference>
<dbReference type="RefSeq" id="WP_058529403.1">
    <property type="nucleotide sequence ID" value="NZ_CAAAHZ010000008.1"/>
</dbReference>
<accession>A0A0W0VMI3</accession>
<dbReference type="STRING" id="45068.Llon_1425"/>
<keyword evidence="8" id="KW-1003">Cell membrane</keyword>
<keyword evidence="14" id="KW-0443">Lipid metabolism</keyword>
<feature type="transmembrane region" description="Helical" evidence="19">
    <location>
        <begin position="101"/>
        <end position="128"/>
    </location>
</feature>
<keyword evidence="9" id="KW-0444">Lipid biosynthesis</keyword>
<keyword evidence="15 19" id="KW-0472">Membrane</keyword>
<evidence type="ECO:0000313" key="21">
    <source>
        <dbReference type="Proteomes" id="UP000054997"/>
    </source>
</evidence>